<evidence type="ECO:0000256" key="6">
    <source>
        <dbReference type="SAM" id="Phobius"/>
    </source>
</evidence>
<feature type="transmembrane region" description="Helical" evidence="6">
    <location>
        <begin position="131"/>
        <end position="155"/>
    </location>
</feature>
<protein>
    <submittedName>
        <fullName evidence="7">Tryptophan-rich sensory protein</fullName>
    </submittedName>
</protein>
<proteinExistence type="inferred from homology"/>
<evidence type="ECO:0000256" key="3">
    <source>
        <dbReference type="ARBA" id="ARBA00022692"/>
    </source>
</evidence>
<keyword evidence="4 6" id="KW-1133">Transmembrane helix</keyword>
<evidence type="ECO:0000256" key="5">
    <source>
        <dbReference type="ARBA" id="ARBA00023136"/>
    </source>
</evidence>
<sequence length="157" mass="17109">MPLWVKIVLSIVVMEILGGVGGFVTASSIGSWYAALERPPGTPPNAVFGPVWTVLYAFMGIAFALVWHRAPAGPAKRTALTAFFIQLLLNLVWTPIFFGAHQLAAALVVIALLIVAIIVTIVRFRPLDRLAAALLVPYLLWVCYATYLNAGFFVLNR</sequence>
<dbReference type="Proteomes" id="UP001320876">
    <property type="component" value="Unassembled WGS sequence"/>
</dbReference>
<comment type="caution">
    <text evidence="7">The sequence shown here is derived from an EMBL/GenBank/DDBJ whole genome shotgun (WGS) entry which is preliminary data.</text>
</comment>
<evidence type="ECO:0000256" key="4">
    <source>
        <dbReference type="ARBA" id="ARBA00022989"/>
    </source>
</evidence>
<keyword evidence="8" id="KW-1185">Reference proteome</keyword>
<dbReference type="RefSeq" id="WP_264486520.1">
    <property type="nucleotide sequence ID" value="NZ_JAPDDT010000002.1"/>
</dbReference>
<feature type="transmembrane region" description="Helical" evidence="6">
    <location>
        <begin position="47"/>
        <end position="67"/>
    </location>
</feature>
<evidence type="ECO:0000313" key="8">
    <source>
        <dbReference type="Proteomes" id="UP001320876"/>
    </source>
</evidence>
<evidence type="ECO:0000256" key="2">
    <source>
        <dbReference type="ARBA" id="ARBA00007524"/>
    </source>
</evidence>
<comment type="subcellular location">
    <subcellularLocation>
        <location evidence="1">Membrane</location>
        <topology evidence="1">Multi-pass membrane protein</topology>
    </subcellularLocation>
</comment>
<dbReference type="Pfam" id="PF03073">
    <property type="entry name" value="TspO_MBR"/>
    <property type="match status" value="1"/>
</dbReference>
<evidence type="ECO:0000313" key="7">
    <source>
        <dbReference type="EMBL" id="MCW1922412.1"/>
    </source>
</evidence>
<dbReference type="PANTHER" id="PTHR10057:SF0">
    <property type="entry name" value="TRANSLOCATOR PROTEIN"/>
    <property type="match status" value="1"/>
</dbReference>
<name>A0ABT3GFL4_9BACT</name>
<comment type="similarity">
    <text evidence="2">Belongs to the TspO/BZRP family.</text>
</comment>
<dbReference type="InterPro" id="IPR004307">
    <property type="entry name" value="TspO_MBR"/>
</dbReference>
<feature type="transmembrane region" description="Helical" evidence="6">
    <location>
        <begin position="104"/>
        <end position="124"/>
    </location>
</feature>
<organism evidence="7 8">
    <name type="scientific">Luteolibacter arcticus</name>
    <dbReference type="NCBI Taxonomy" id="1581411"/>
    <lineage>
        <taxon>Bacteria</taxon>
        <taxon>Pseudomonadati</taxon>
        <taxon>Verrucomicrobiota</taxon>
        <taxon>Verrucomicrobiia</taxon>
        <taxon>Verrucomicrobiales</taxon>
        <taxon>Verrucomicrobiaceae</taxon>
        <taxon>Luteolibacter</taxon>
    </lineage>
</organism>
<accession>A0ABT3GFL4</accession>
<dbReference type="Gene3D" id="1.20.1260.100">
    <property type="entry name" value="TspO/MBR protein"/>
    <property type="match status" value="1"/>
</dbReference>
<feature type="transmembrane region" description="Helical" evidence="6">
    <location>
        <begin position="7"/>
        <end position="35"/>
    </location>
</feature>
<dbReference type="PANTHER" id="PTHR10057">
    <property type="entry name" value="PERIPHERAL-TYPE BENZODIAZEPINE RECEPTOR"/>
    <property type="match status" value="1"/>
</dbReference>
<dbReference type="EMBL" id="JAPDDT010000002">
    <property type="protein sequence ID" value="MCW1922412.1"/>
    <property type="molecule type" value="Genomic_DNA"/>
</dbReference>
<dbReference type="PIRSF" id="PIRSF005859">
    <property type="entry name" value="PBR"/>
    <property type="match status" value="1"/>
</dbReference>
<keyword evidence="5 6" id="KW-0472">Membrane</keyword>
<dbReference type="CDD" id="cd15904">
    <property type="entry name" value="TSPO_MBR"/>
    <property type="match status" value="1"/>
</dbReference>
<dbReference type="InterPro" id="IPR038330">
    <property type="entry name" value="TspO/MBR-related_sf"/>
</dbReference>
<keyword evidence="3 6" id="KW-0812">Transmembrane</keyword>
<reference evidence="7 8" key="1">
    <citation type="submission" date="2022-10" db="EMBL/GenBank/DDBJ databases">
        <title>Luteolibacter arcticus strain CCTCC AB 2014275, whole genome shotgun sequencing project.</title>
        <authorList>
            <person name="Zhao G."/>
            <person name="Shen L."/>
        </authorList>
    </citation>
    <scope>NUCLEOTIDE SEQUENCE [LARGE SCALE GENOMIC DNA]</scope>
    <source>
        <strain evidence="7 8">CCTCC AB 2014275</strain>
    </source>
</reference>
<gene>
    <name evidence="7" type="ORF">OKA05_07590</name>
</gene>
<feature type="transmembrane region" description="Helical" evidence="6">
    <location>
        <begin position="79"/>
        <end position="98"/>
    </location>
</feature>
<evidence type="ECO:0000256" key="1">
    <source>
        <dbReference type="ARBA" id="ARBA00004141"/>
    </source>
</evidence>